<keyword evidence="3" id="KW-1185">Reference proteome</keyword>
<dbReference type="EMBL" id="CAJNDS010002600">
    <property type="protein sequence ID" value="CAE7539980.1"/>
    <property type="molecule type" value="Genomic_DNA"/>
</dbReference>
<sequence length="423" mass="47605">MKRNAFFEELAPSKRLRASGGFEALPDGVLGMRDDRRRMAERMFEALAYNHEFMPLARDALALLGSCRLLRYGPLFARTVVFQHMLHQNFLELCFEKLAEGCRLPQHELRALQITVERMSPAQARRHALEQALLRLAVRCTTARYRCNRHLARGAGLDRLTGRPLRSKLEDIEDEGKVKQLARSSGETADSPYRKSCLVGHSNEKPSAERPKAASERGRTPKARSGSRSPTTACGKAGQFYYGLVGGRPASRQFDEEQLREGPTDYILLRSGLKKPVRSLQPDGSYHLTKLGKSFFRDKYTEWLAHVPVRITGTRQRGRNAGRAYMREDFLPVTVVNGSLSRQSSGLSDAQAHARVKAAARQLGNPNDGDPIMELSQETYRYDANRDWAFSTRPCRPSTTGRRRRSPCGSPWARCRKSPNSSG</sequence>
<feature type="region of interest" description="Disordered" evidence="1">
    <location>
        <begin position="391"/>
        <end position="423"/>
    </location>
</feature>
<dbReference type="AlphaFoldDB" id="A0A812TME5"/>
<accession>A0A812TME5</accession>
<organism evidence="2 3">
    <name type="scientific">Symbiodinium natans</name>
    <dbReference type="NCBI Taxonomy" id="878477"/>
    <lineage>
        <taxon>Eukaryota</taxon>
        <taxon>Sar</taxon>
        <taxon>Alveolata</taxon>
        <taxon>Dinophyceae</taxon>
        <taxon>Suessiales</taxon>
        <taxon>Symbiodiniaceae</taxon>
        <taxon>Symbiodinium</taxon>
    </lineage>
</organism>
<reference evidence="2" key="1">
    <citation type="submission" date="2021-02" db="EMBL/GenBank/DDBJ databases">
        <authorList>
            <person name="Dougan E. K."/>
            <person name="Rhodes N."/>
            <person name="Thang M."/>
            <person name="Chan C."/>
        </authorList>
    </citation>
    <scope>NUCLEOTIDE SEQUENCE</scope>
</reference>
<feature type="region of interest" description="Disordered" evidence="1">
    <location>
        <begin position="174"/>
        <end position="234"/>
    </location>
</feature>
<feature type="compositionally biased region" description="Basic and acidic residues" evidence="1">
    <location>
        <begin position="202"/>
        <end position="219"/>
    </location>
</feature>
<gene>
    <name evidence="2" type="ORF">SNAT2548_LOCUS30275</name>
</gene>
<evidence type="ECO:0000256" key="1">
    <source>
        <dbReference type="SAM" id="MobiDB-lite"/>
    </source>
</evidence>
<dbReference type="Proteomes" id="UP000604046">
    <property type="component" value="Unassembled WGS sequence"/>
</dbReference>
<proteinExistence type="predicted"/>
<protein>
    <submittedName>
        <fullName evidence="2">Uncharacterized protein</fullName>
    </submittedName>
</protein>
<feature type="compositionally biased region" description="Low complexity" evidence="1">
    <location>
        <begin position="391"/>
        <end position="400"/>
    </location>
</feature>
<comment type="caution">
    <text evidence="2">The sequence shown here is derived from an EMBL/GenBank/DDBJ whole genome shotgun (WGS) entry which is preliminary data.</text>
</comment>
<evidence type="ECO:0000313" key="2">
    <source>
        <dbReference type="EMBL" id="CAE7539980.1"/>
    </source>
</evidence>
<evidence type="ECO:0000313" key="3">
    <source>
        <dbReference type="Proteomes" id="UP000604046"/>
    </source>
</evidence>
<name>A0A812TME5_9DINO</name>